<organism evidence="1 2">
    <name type="scientific">Adonisia turfae CCMR0082</name>
    <dbReference type="NCBI Taxonomy" id="2304604"/>
    <lineage>
        <taxon>Bacteria</taxon>
        <taxon>Bacillati</taxon>
        <taxon>Cyanobacteriota</taxon>
        <taxon>Adonisia</taxon>
        <taxon>Adonisia turfae</taxon>
    </lineage>
</organism>
<evidence type="ECO:0000313" key="2">
    <source>
        <dbReference type="Proteomes" id="UP000473574"/>
    </source>
</evidence>
<sequence length="231" mass="26207">MGLYSQQLLDLKALRDKIGQIDDHYRQFMAINHRGKCPFCGITDMLGVYHSKREAYDHYLPKGIYPFNSINFRNLVPACHYCNSSYKLAQDPAYSSKDPAGATHRRKSFYPYTTAGHNIEISIDLSNPDIDNLTASDVQLTFGPTAISEELDAWQDVYGIEERYQAKCCSNDAKDWLEQIRIFRDEHGIDPEAAIATIRQQANKDLIANSNFLKAAFLEGCNRLGIWGSDL</sequence>
<dbReference type="AlphaFoldDB" id="A0A6M0S3P0"/>
<accession>A0A6M0S3P0</accession>
<dbReference type="EMBL" id="QZCE01000002">
    <property type="protein sequence ID" value="NEZ63117.1"/>
    <property type="molecule type" value="Genomic_DNA"/>
</dbReference>
<protein>
    <recommendedName>
        <fullName evidence="3">HNH nuclease domain-containing protein</fullName>
    </recommendedName>
</protein>
<dbReference type="Proteomes" id="UP000473574">
    <property type="component" value="Unassembled WGS sequence"/>
</dbReference>
<gene>
    <name evidence="1" type="ORF">D0962_10045</name>
</gene>
<dbReference type="Gene3D" id="1.10.30.50">
    <property type="match status" value="1"/>
</dbReference>
<name>A0A6M0S3P0_9CYAN</name>
<comment type="caution">
    <text evidence="1">The sequence shown here is derived from an EMBL/GenBank/DDBJ whole genome shotgun (WGS) entry which is preliminary data.</text>
</comment>
<proteinExistence type="predicted"/>
<dbReference type="RefSeq" id="WP_163662248.1">
    <property type="nucleotide sequence ID" value="NZ_QZCE01000002.1"/>
</dbReference>
<evidence type="ECO:0008006" key="3">
    <source>
        <dbReference type="Google" id="ProtNLM"/>
    </source>
</evidence>
<evidence type="ECO:0000313" key="1">
    <source>
        <dbReference type="EMBL" id="NEZ63117.1"/>
    </source>
</evidence>
<reference evidence="1 2" key="1">
    <citation type="journal article" date="2020" name="Microb. Ecol.">
        <title>Ecogenomics of the Marine Benthic Filamentous Cyanobacterium Adonisia.</title>
        <authorList>
            <person name="Walter J.M."/>
            <person name="Coutinho F.H."/>
            <person name="Leomil L."/>
            <person name="Hargreaves P.I."/>
            <person name="Campeao M.E."/>
            <person name="Vieira V.V."/>
            <person name="Silva B.S."/>
            <person name="Fistarol G.O."/>
            <person name="Salomon P.S."/>
            <person name="Sawabe T."/>
            <person name="Mino S."/>
            <person name="Hosokawa M."/>
            <person name="Miyashita H."/>
            <person name="Maruyama F."/>
            <person name="van Verk M.C."/>
            <person name="Dutilh B.E."/>
            <person name="Thompson C.C."/>
            <person name="Thompson F.L."/>
        </authorList>
    </citation>
    <scope>NUCLEOTIDE SEQUENCE [LARGE SCALE GENOMIC DNA]</scope>
    <source>
        <strain evidence="1 2">CCMR0082</strain>
    </source>
</reference>